<keyword evidence="3" id="KW-1185">Reference proteome</keyword>
<dbReference type="PANTHER" id="PTHR18901">
    <property type="entry name" value="2-DEOXYGLUCOSE-6-PHOSPHATE PHOSPHATASE 2"/>
    <property type="match status" value="1"/>
</dbReference>
<dbReference type="Gene3D" id="3.40.50.1000">
    <property type="entry name" value="HAD superfamily/HAD-like"/>
    <property type="match status" value="1"/>
</dbReference>
<dbReference type="STRING" id="1611254.A0A2G5UMA0"/>
<comment type="caution">
    <text evidence="2">The sequence shown here is derived from an EMBL/GenBank/DDBJ whole genome shotgun (WGS) entry which is preliminary data.</text>
</comment>
<dbReference type="InterPro" id="IPR045228">
    <property type="entry name" value="Gpp1/Gpp2-like"/>
</dbReference>
<dbReference type="InterPro" id="IPR036412">
    <property type="entry name" value="HAD-like_sf"/>
</dbReference>
<dbReference type="PANTHER" id="PTHR18901:SF38">
    <property type="entry name" value="PSEUDOURIDINE-5'-PHOSPHATASE"/>
    <property type="match status" value="1"/>
</dbReference>
<dbReference type="CDD" id="cd07529">
    <property type="entry name" value="HAD_AtGPP-like"/>
    <property type="match status" value="1"/>
</dbReference>
<dbReference type="InterPro" id="IPR023214">
    <property type="entry name" value="HAD_sf"/>
</dbReference>
<dbReference type="EMBL" id="PDUG01000003">
    <property type="protein sequence ID" value="PIC40648.1"/>
    <property type="molecule type" value="Genomic_DNA"/>
</dbReference>
<sequence length="235" mass="26873">MSFSPVTHVIFDFDGLLVDTESAYTQANSELLKKYGKVFTMDLKRRQMGKRHDESIRWLINELNIGDLVTPEEYSLQYDAILIEMFKQSPAMPGAEKLVRHLIHHHIPIALCTGSCSRTFPTKLDNHRDWVDMIKLQVLSGDDPEVKHGKPHPDPFLVTMRRFPDVPDNAGKVLVFEDSYNGVLSALDAGMQCVMVPERSIYDPDQDPEFKKRVTLILDSLEHFKPEDFGLPAYD</sequence>
<dbReference type="SFLD" id="SFLDG01129">
    <property type="entry name" value="C1.5:_HAD__Beta-PGM__Phosphata"/>
    <property type="match status" value="1"/>
</dbReference>
<dbReference type="Pfam" id="PF13419">
    <property type="entry name" value="HAD_2"/>
    <property type="match status" value="1"/>
</dbReference>
<proteinExistence type="predicted"/>
<accession>A0A2G5UMA0</accession>
<name>A0A2G5UMA0_9PELO</name>
<dbReference type="InterPro" id="IPR023198">
    <property type="entry name" value="PGP-like_dom2"/>
</dbReference>
<dbReference type="InterPro" id="IPR041492">
    <property type="entry name" value="HAD_2"/>
</dbReference>
<organism evidence="2 3">
    <name type="scientific">Caenorhabditis nigoni</name>
    <dbReference type="NCBI Taxonomy" id="1611254"/>
    <lineage>
        <taxon>Eukaryota</taxon>
        <taxon>Metazoa</taxon>
        <taxon>Ecdysozoa</taxon>
        <taxon>Nematoda</taxon>
        <taxon>Chromadorea</taxon>
        <taxon>Rhabditida</taxon>
        <taxon>Rhabditina</taxon>
        <taxon>Rhabditomorpha</taxon>
        <taxon>Rhabditoidea</taxon>
        <taxon>Rhabditidae</taxon>
        <taxon>Peloderinae</taxon>
        <taxon>Caenorhabditis</taxon>
    </lineage>
</organism>
<evidence type="ECO:0000256" key="1">
    <source>
        <dbReference type="ARBA" id="ARBA00022801"/>
    </source>
</evidence>
<dbReference type="Proteomes" id="UP000230233">
    <property type="component" value="Chromosome III"/>
</dbReference>
<dbReference type="Gene3D" id="1.10.150.240">
    <property type="entry name" value="Putative phosphatase, domain 2"/>
    <property type="match status" value="1"/>
</dbReference>
<keyword evidence="1" id="KW-0378">Hydrolase</keyword>
<evidence type="ECO:0000313" key="3">
    <source>
        <dbReference type="Proteomes" id="UP000230233"/>
    </source>
</evidence>
<dbReference type="SUPFAM" id="SSF56784">
    <property type="entry name" value="HAD-like"/>
    <property type="match status" value="1"/>
</dbReference>
<dbReference type="FunFam" id="3.40.50.1000:FF:000055">
    <property type="entry name" value="Haloacid dehalogenase-like hydrolase family protein"/>
    <property type="match status" value="1"/>
</dbReference>
<evidence type="ECO:0000313" key="2">
    <source>
        <dbReference type="EMBL" id="PIC40648.1"/>
    </source>
</evidence>
<dbReference type="OrthoDB" id="40579at2759"/>
<protein>
    <submittedName>
        <fullName evidence="2">Uncharacterized protein</fullName>
    </submittedName>
</protein>
<gene>
    <name evidence="2" type="primary">Cni-R151.10</name>
    <name evidence="2" type="synonym">Cnig_chr_III.g11923</name>
    <name evidence="2" type="ORF">B9Z55_011923</name>
</gene>
<dbReference type="AlphaFoldDB" id="A0A2G5UMA0"/>
<dbReference type="SFLD" id="SFLDS00003">
    <property type="entry name" value="Haloacid_Dehalogenase"/>
    <property type="match status" value="1"/>
</dbReference>
<dbReference type="GO" id="GO:0016791">
    <property type="term" value="F:phosphatase activity"/>
    <property type="evidence" value="ECO:0007669"/>
    <property type="project" value="InterPro"/>
</dbReference>
<reference evidence="3" key="1">
    <citation type="submission" date="2017-10" db="EMBL/GenBank/DDBJ databases">
        <title>Rapid genome shrinkage in a self-fertile nematode reveals novel sperm competition proteins.</title>
        <authorList>
            <person name="Yin D."/>
            <person name="Schwarz E.M."/>
            <person name="Thomas C.G."/>
            <person name="Felde R.L."/>
            <person name="Korf I.F."/>
            <person name="Cutter A.D."/>
            <person name="Schartner C.M."/>
            <person name="Ralston E.J."/>
            <person name="Meyer B.J."/>
            <person name="Haag E.S."/>
        </authorList>
    </citation>
    <scope>NUCLEOTIDE SEQUENCE [LARGE SCALE GENOMIC DNA]</scope>
    <source>
        <strain evidence="3">JU1422</strain>
    </source>
</reference>